<dbReference type="AlphaFoldDB" id="A0A7R9GH84"/>
<feature type="region of interest" description="Disordered" evidence="5">
    <location>
        <begin position="26"/>
        <end position="67"/>
    </location>
</feature>
<reference evidence="7" key="1">
    <citation type="submission" date="2020-11" db="EMBL/GenBank/DDBJ databases">
        <authorList>
            <person name="Tran Van P."/>
        </authorList>
    </citation>
    <scope>NUCLEOTIDE SEQUENCE</scope>
</reference>
<evidence type="ECO:0000313" key="8">
    <source>
        <dbReference type="Proteomes" id="UP000678499"/>
    </source>
</evidence>
<dbReference type="PANTHER" id="PTHR46515:SF1">
    <property type="entry name" value="TATA ELEMENT MODULATORY FACTOR"/>
    <property type="match status" value="1"/>
</dbReference>
<feature type="domain" description="TATA element modulatory factor 1 TATA binding" evidence="6">
    <location>
        <begin position="1054"/>
        <end position="1161"/>
    </location>
</feature>
<dbReference type="OrthoDB" id="74178at2759"/>
<sequence>MSWFSSANLTELAKSALKEAQKTIDKALDIPDESPEKVDATAESIRDVKSDDEVEGDSKSDQSLDASKVASSLWGSFSGSFFDAKSKDVPKSEQGNESWKWNWASATSGSRSATPEPRKSSSEGEREEQGNEDISEQTSKNDETIADLDATIEASFDGSVLAVVEHQECDEDHRSNASDVATPVPSITVFEPLHVVIPDDSVRIVDFPVELAESQSEEADSSGNQGALESGEAIAVQDDSSMHSSSGDSNLTLLGMNTSAFDETSFAEFSQSGSFPGASQSESQHHVVEDHFAAVIDDCRKGDGSSSSSVDSFVRCDHLFNLAKNKDTCSISDRSEKLAQSIGQLSTDDGDMCTSSDIEIISSPNGDHSNGSEAGSSKFLSSAQHSHAEPAFSVYSPSGRRGSRSSSISLISDCHSPPVASGLVTSSACTAPLKPHPIPQSFTKAGSHEGHQRQSSDASSSICSVPDSSSGNGVEVENLLKRIVDLNALLELKDAKLVEYSLANAALMEANSNLQSAVAAEKEGASHREQEKSTCTVDLKKQIASLEGKLEAMTKSREKAEANYEASFGYLEGKKSLKQLAEELREKDEIIFDLRREGEDLSKQRLKLELVIKNLRAKDKDSTASVIKLRSEVEDSKKKRESLEEKLKSTSKQVEDLKASLDENLDVRREHEHLLVKLNSELEDLRFNYDSTRTALEGAYKTMEQSRQELQEKKAELLCTQEARSDETKRLKDFEEERNFYETQVTNLKDQVELLRISLDSERGALELREIELKSELKELQERLRKEESRCEALSAEMGTVTEPLLAQIEALQASMSSQRCMYEAAEAALSAQNSATFSSQVASVHENGGIHKQSMAAALVINAMPISRILKEMLGYTKKSARLRKDIAEKFTIAEEFRSKMESAIEDLKSERTQNLKMCGEMRKELVALEKEKTNLEHELDIERSTLQAEKRKAAGLQENLSALQQMHSTPRMEALHHHMSWSSDRSRDDSADESCDIPAADGSPNETLGRSSPTPSLARLSFADSSFVPGQWNTSDDAFDSASRVGFDPAQASVTSVVEILQSQLSRREGEVLQLQREVERWKQQRSCLSDEITRLSSENEEFKTELSSLGTLRGAFADLQREHNAILQMYGEKVEEADELRMDITDMKEMFKNQIEELLRKSS</sequence>
<feature type="compositionally biased region" description="Polar residues" evidence="5">
    <location>
        <begin position="93"/>
        <end position="113"/>
    </location>
</feature>
<comment type="subcellular location">
    <subcellularLocation>
        <location evidence="1">Golgi apparatus</location>
    </subcellularLocation>
</comment>
<dbReference type="EMBL" id="OA884503">
    <property type="protein sequence ID" value="CAD7280892.1"/>
    <property type="molecule type" value="Genomic_DNA"/>
</dbReference>
<dbReference type="PANTHER" id="PTHR46515">
    <property type="entry name" value="TATA ELEMENT MODULATORY FACTOR TMF1"/>
    <property type="match status" value="1"/>
</dbReference>
<feature type="coiled-coil region" evidence="4">
    <location>
        <begin position="536"/>
        <end position="597"/>
    </location>
</feature>
<feature type="compositionally biased region" description="Low complexity" evidence="5">
    <location>
        <begin position="455"/>
        <end position="470"/>
    </location>
</feature>
<feature type="compositionally biased region" description="Basic and acidic residues" evidence="5">
    <location>
        <begin position="26"/>
        <end position="62"/>
    </location>
</feature>
<protein>
    <recommendedName>
        <fullName evidence="6">TATA element modulatory factor 1 TATA binding domain-containing protein</fullName>
    </recommendedName>
</protein>
<evidence type="ECO:0000256" key="4">
    <source>
        <dbReference type="SAM" id="Coils"/>
    </source>
</evidence>
<organism evidence="7">
    <name type="scientific">Notodromas monacha</name>
    <dbReference type="NCBI Taxonomy" id="399045"/>
    <lineage>
        <taxon>Eukaryota</taxon>
        <taxon>Metazoa</taxon>
        <taxon>Ecdysozoa</taxon>
        <taxon>Arthropoda</taxon>
        <taxon>Crustacea</taxon>
        <taxon>Oligostraca</taxon>
        <taxon>Ostracoda</taxon>
        <taxon>Podocopa</taxon>
        <taxon>Podocopida</taxon>
        <taxon>Cypridocopina</taxon>
        <taxon>Cypridoidea</taxon>
        <taxon>Cyprididae</taxon>
        <taxon>Notodromas</taxon>
    </lineage>
</organism>
<evidence type="ECO:0000256" key="5">
    <source>
        <dbReference type="SAM" id="MobiDB-lite"/>
    </source>
</evidence>
<evidence type="ECO:0000256" key="2">
    <source>
        <dbReference type="ARBA" id="ARBA00023034"/>
    </source>
</evidence>
<feature type="region of interest" description="Disordered" evidence="5">
    <location>
        <begin position="84"/>
        <end position="144"/>
    </location>
</feature>
<gene>
    <name evidence="7" type="ORF">NMOB1V02_LOCUS8549</name>
</gene>
<feature type="coiled-coil region" evidence="4">
    <location>
        <begin position="1060"/>
        <end position="1108"/>
    </location>
</feature>
<evidence type="ECO:0000256" key="1">
    <source>
        <dbReference type="ARBA" id="ARBA00004555"/>
    </source>
</evidence>
<dbReference type="InterPro" id="IPR052602">
    <property type="entry name" value="Growth_transcription_reg"/>
</dbReference>
<feature type="region of interest" description="Disordered" evidence="5">
    <location>
        <begin position="345"/>
        <end position="382"/>
    </location>
</feature>
<feature type="compositionally biased region" description="Basic and acidic residues" evidence="5">
    <location>
        <begin position="116"/>
        <end position="129"/>
    </location>
</feature>
<feature type="region of interest" description="Disordered" evidence="5">
    <location>
        <begin position="970"/>
        <end position="1018"/>
    </location>
</feature>
<feature type="coiled-coil region" evidence="4">
    <location>
        <begin position="895"/>
        <end position="968"/>
    </location>
</feature>
<dbReference type="Proteomes" id="UP000678499">
    <property type="component" value="Unassembled WGS sequence"/>
</dbReference>
<dbReference type="EMBL" id="CAJPEX010002466">
    <property type="protein sequence ID" value="CAG0921044.1"/>
    <property type="molecule type" value="Genomic_DNA"/>
</dbReference>
<dbReference type="GO" id="GO:0005794">
    <property type="term" value="C:Golgi apparatus"/>
    <property type="evidence" value="ECO:0007669"/>
    <property type="project" value="UniProtKB-SubCell"/>
</dbReference>
<proteinExistence type="predicted"/>
<feature type="coiled-coil region" evidence="4">
    <location>
        <begin position="626"/>
        <end position="797"/>
    </location>
</feature>
<evidence type="ECO:0000313" key="7">
    <source>
        <dbReference type="EMBL" id="CAD7280892.1"/>
    </source>
</evidence>
<dbReference type="Pfam" id="PF12325">
    <property type="entry name" value="TMF_TATA_bd"/>
    <property type="match status" value="1"/>
</dbReference>
<feature type="region of interest" description="Disordered" evidence="5">
    <location>
        <begin position="435"/>
        <end position="473"/>
    </location>
</feature>
<dbReference type="Pfam" id="PF12329">
    <property type="entry name" value="TMF_DNA_bd"/>
    <property type="match status" value="1"/>
</dbReference>
<evidence type="ECO:0000256" key="3">
    <source>
        <dbReference type="ARBA" id="ARBA00023054"/>
    </source>
</evidence>
<keyword evidence="3 4" id="KW-0175">Coiled coil</keyword>
<dbReference type="GO" id="GO:0005783">
    <property type="term" value="C:endoplasmic reticulum"/>
    <property type="evidence" value="ECO:0007669"/>
    <property type="project" value="TreeGrafter"/>
</dbReference>
<dbReference type="InterPro" id="IPR022092">
    <property type="entry name" value="TMF_DNA-bd"/>
</dbReference>
<evidence type="ECO:0000259" key="6">
    <source>
        <dbReference type="Pfam" id="PF12325"/>
    </source>
</evidence>
<feature type="compositionally biased region" description="Polar residues" evidence="5">
    <location>
        <begin position="1006"/>
        <end position="1017"/>
    </location>
</feature>
<keyword evidence="2" id="KW-0333">Golgi apparatus</keyword>
<name>A0A7R9GH84_9CRUS</name>
<dbReference type="InterPro" id="IPR022091">
    <property type="entry name" value="TMF_TATA-bd"/>
</dbReference>
<accession>A0A7R9GH84</accession>
<keyword evidence="8" id="KW-1185">Reference proteome</keyword>